<comment type="pathway">
    <text evidence="5">Amino-sugar metabolism; 1,6-anhydro-N-acetylmuramate degradation.</text>
</comment>
<dbReference type="FunFam" id="1.10.8.1080:FF:000001">
    <property type="entry name" value="N-acetylmuramic acid 6-phosphate etherase"/>
    <property type="match status" value="1"/>
</dbReference>
<gene>
    <name evidence="12" type="primary">murQ</name>
    <name evidence="14" type="ORF">I573_02206</name>
</gene>
<evidence type="ECO:0000256" key="6">
    <source>
        <dbReference type="ARBA" id="ARBA00060672"/>
    </source>
</evidence>
<organism evidence="14 15">
    <name type="scientific">Enterococcus sulfureus ATCC 49903</name>
    <dbReference type="NCBI Taxonomy" id="1140003"/>
    <lineage>
        <taxon>Bacteria</taxon>
        <taxon>Bacillati</taxon>
        <taxon>Bacillota</taxon>
        <taxon>Bacilli</taxon>
        <taxon>Lactobacillales</taxon>
        <taxon>Enterococcaceae</taxon>
        <taxon>Enterococcus</taxon>
    </lineage>
</organism>
<dbReference type="Gene3D" id="1.10.8.1080">
    <property type="match status" value="1"/>
</dbReference>
<comment type="caution">
    <text evidence="14">The sequence shown here is derived from an EMBL/GenBank/DDBJ whole genome shotgun (WGS) entry which is preliminary data.</text>
</comment>
<dbReference type="UniPathway" id="UPA00342"/>
<evidence type="ECO:0000313" key="14">
    <source>
        <dbReference type="EMBL" id="EOT83093.1"/>
    </source>
</evidence>
<dbReference type="PROSITE" id="PS01272">
    <property type="entry name" value="GCKR"/>
    <property type="match status" value="1"/>
</dbReference>
<dbReference type="GO" id="GO:0097367">
    <property type="term" value="F:carbohydrate derivative binding"/>
    <property type="evidence" value="ECO:0007669"/>
    <property type="project" value="InterPro"/>
</dbReference>
<evidence type="ECO:0000256" key="1">
    <source>
        <dbReference type="ARBA" id="ARBA00011738"/>
    </source>
</evidence>
<evidence type="ECO:0000256" key="9">
    <source>
        <dbReference type="ARBA" id="ARBA00070061"/>
    </source>
</evidence>
<dbReference type="GO" id="GO:0016835">
    <property type="term" value="F:carbon-oxygen lyase activity"/>
    <property type="evidence" value="ECO:0007669"/>
    <property type="project" value="UniProtKB-UniRule"/>
</dbReference>
<keyword evidence="15" id="KW-1185">Reference proteome</keyword>
<dbReference type="Pfam" id="PF22645">
    <property type="entry name" value="GKRP_SIS_N"/>
    <property type="match status" value="1"/>
</dbReference>
<dbReference type="EMBL" id="ASWO01000007">
    <property type="protein sequence ID" value="EOT83093.1"/>
    <property type="molecule type" value="Genomic_DNA"/>
</dbReference>
<reference evidence="14 15" key="1">
    <citation type="submission" date="2013-03" db="EMBL/GenBank/DDBJ databases">
        <title>The Genome Sequence of Enterococcus sulfureus ATCC_49903 (PacBio/Illumina hybrid assembly).</title>
        <authorList>
            <consortium name="The Broad Institute Genomics Platform"/>
            <consortium name="The Broad Institute Genome Sequencing Center for Infectious Disease"/>
            <person name="Earl A."/>
            <person name="Russ C."/>
            <person name="Gilmore M."/>
            <person name="Surin D."/>
            <person name="Walker B."/>
            <person name="Young S."/>
            <person name="Zeng Q."/>
            <person name="Gargeya S."/>
            <person name="Fitzgerald M."/>
            <person name="Haas B."/>
            <person name="Abouelleil A."/>
            <person name="Allen A.W."/>
            <person name="Alvarado L."/>
            <person name="Arachchi H.M."/>
            <person name="Berlin A.M."/>
            <person name="Chapman S.B."/>
            <person name="Gainer-Dewar J."/>
            <person name="Goldberg J."/>
            <person name="Griggs A."/>
            <person name="Gujja S."/>
            <person name="Hansen M."/>
            <person name="Howarth C."/>
            <person name="Imamovic A."/>
            <person name="Ireland A."/>
            <person name="Larimer J."/>
            <person name="McCowan C."/>
            <person name="Murphy C."/>
            <person name="Pearson M."/>
            <person name="Poon T.W."/>
            <person name="Priest M."/>
            <person name="Roberts A."/>
            <person name="Saif S."/>
            <person name="Shea T."/>
            <person name="Sisk P."/>
            <person name="Sykes S."/>
            <person name="Wortman J."/>
            <person name="Nusbaum C."/>
            <person name="Birren B."/>
        </authorList>
    </citation>
    <scope>NUCLEOTIDE SEQUENCE [LARGE SCALE GENOMIC DNA]</scope>
    <source>
        <strain evidence="14 15">ATCC 49903</strain>
    </source>
</reference>
<evidence type="ECO:0000256" key="3">
    <source>
        <dbReference type="ARBA" id="ARBA00023277"/>
    </source>
</evidence>
<dbReference type="PROSITE" id="PS51464">
    <property type="entry name" value="SIS"/>
    <property type="match status" value="1"/>
</dbReference>
<evidence type="ECO:0000259" key="13">
    <source>
        <dbReference type="PROSITE" id="PS51464"/>
    </source>
</evidence>
<sequence>MTQINLDRLTTERRNERTTHLDEMSIHEALAIMNQEDHQVPEAIALILPQIERVIQAVIVAFQQGGRLIYMGAGTSGRLGVLDAAECVPTFGVSADMVIGLIAGGQQAMTVAVEGAEDSTNLGAKDLAELNLSEKDVVLGIAASGRTPYVIGGLDYAQEIGATTASLSCNQDAEISQHAMYPIEVDAGPEFLTGSTRLKSGSAQKMILNMISTISMIGIGKVFGNLMVDVQPTNEKLVERSKRIIMQATDVSYEVASDYFEQADQEVKLAIVMILTDTSKEEAKEKLANAKGFIKETL</sequence>
<dbReference type="PANTHER" id="PTHR10088">
    <property type="entry name" value="GLUCOKINASE REGULATORY PROTEIN"/>
    <property type="match status" value="1"/>
</dbReference>
<dbReference type="OrthoDB" id="9813395at2"/>
<keyword evidence="2 12" id="KW-0456">Lyase</keyword>
<keyword evidence="3 12" id="KW-0119">Carbohydrate metabolism</keyword>
<dbReference type="FunFam" id="3.40.50.10490:FF:000014">
    <property type="entry name" value="N-acetylmuramic acid 6-phosphate etherase"/>
    <property type="match status" value="1"/>
</dbReference>
<dbReference type="RefSeq" id="WP_016186309.1">
    <property type="nucleotide sequence ID" value="NZ_ASWO01000007.1"/>
</dbReference>
<evidence type="ECO:0000256" key="5">
    <source>
        <dbReference type="ARBA" id="ARBA00060595"/>
    </source>
</evidence>
<feature type="domain" description="SIS" evidence="13">
    <location>
        <begin position="58"/>
        <end position="221"/>
    </location>
</feature>
<feature type="active site" evidence="12">
    <location>
        <position position="117"/>
    </location>
</feature>
<dbReference type="NCBIfam" id="NF003915">
    <property type="entry name" value="PRK05441.1"/>
    <property type="match status" value="1"/>
</dbReference>
<comment type="function">
    <text evidence="12">Specifically catalyzes the cleavage of the D-lactyl ether substituent of MurNAc 6-phosphate, producing GlcNAc 6-phosphate and D-lactate.</text>
</comment>
<dbReference type="CDD" id="cd05007">
    <property type="entry name" value="SIS_Etherase"/>
    <property type="match status" value="1"/>
</dbReference>
<dbReference type="NCBIfam" id="TIGR00274">
    <property type="entry name" value="N-acetylmuramic acid 6-phosphate etherase"/>
    <property type="match status" value="1"/>
</dbReference>
<dbReference type="Proteomes" id="UP000015961">
    <property type="component" value="Unassembled WGS sequence"/>
</dbReference>
<comment type="catalytic activity">
    <reaction evidence="4 12">
        <text>N-acetyl-D-muramate 6-phosphate + H2O = N-acetyl-D-glucosamine 6-phosphate + (R)-lactate</text>
        <dbReference type="Rhea" id="RHEA:26410"/>
        <dbReference type="ChEBI" id="CHEBI:15377"/>
        <dbReference type="ChEBI" id="CHEBI:16004"/>
        <dbReference type="ChEBI" id="CHEBI:57513"/>
        <dbReference type="ChEBI" id="CHEBI:58722"/>
        <dbReference type="EC" id="4.2.1.126"/>
    </reaction>
</comment>
<dbReference type="GO" id="GO:0016803">
    <property type="term" value="F:ether hydrolase activity"/>
    <property type="evidence" value="ECO:0007669"/>
    <property type="project" value="TreeGrafter"/>
</dbReference>
<proteinExistence type="inferred from homology"/>
<comment type="similarity">
    <text evidence="7 12">Belongs to the GCKR-like family. MurNAc-6-P etherase subfamily.</text>
</comment>
<name>S0L2Y0_9ENTE</name>
<dbReference type="InterPro" id="IPR040190">
    <property type="entry name" value="MURQ/GCKR"/>
</dbReference>
<dbReference type="InterPro" id="IPR005486">
    <property type="entry name" value="Glucokinase_regulatory_CS"/>
</dbReference>
<dbReference type="GO" id="GO:0097173">
    <property type="term" value="P:N-acetylmuramic acid catabolic process"/>
    <property type="evidence" value="ECO:0007669"/>
    <property type="project" value="UniProtKB-UniPathway"/>
</dbReference>
<comment type="subunit">
    <text evidence="1 12">Homodimer.</text>
</comment>
<evidence type="ECO:0000256" key="2">
    <source>
        <dbReference type="ARBA" id="ARBA00023239"/>
    </source>
</evidence>
<dbReference type="HAMAP" id="MF_00068">
    <property type="entry name" value="MurQ"/>
    <property type="match status" value="1"/>
</dbReference>
<dbReference type="PANTHER" id="PTHR10088:SF4">
    <property type="entry name" value="GLUCOKINASE REGULATORY PROTEIN"/>
    <property type="match status" value="1"/>
</dbReference>
<evidence type="ECO:0000313" key="15">
    <source>
        <dbReference type="Proteomes" id="UP000015961"/>
    </source>
</evidence>
<dbReference type="GO" id="GO:0009254">
    <property type="term" value="P:peptidoglycan turnover"/>
    <property type="evidence" value="ECO:0007669"/>
    <property type="project" value="TreeGrafter"/>
</dbReference>
<comment type="pathway">
    <text evidence="12">Amino-sugar metabolism; N-acetylmuramate degradation.</text>
</comment>
<dbReference type="NCBIfam" id="NF009222">
    <property type="entry name" value="PRK12570.1"/>
    <property type="match status" value="1"/>
</dbReference>
<dbReference type="STRING" id="1140003.OMY_01877"/>
<protein>
    <recommendedName>
        <fullName evidence="9 12">N-acetylmuramic acid 6-phosphate etherase</fullName>
        <shortName evidence="12">MurNAc-6-P etherase</shortName>
        <ecNumber evidence="8 12">4.2.1.126</ecNumber>
    </recommendedName>
    <alternativeName>
        <fullName evidence="11 12">N-acetylmuramic acid 6-phosphate hydrolase</fullName>
    </alternativeName>
    <alternativeName>
        <fullName evidence="10 12">N-acetylmuramic acid 6-phosphate lyase</fullName>
    </alternativeName>
</protein>
<accession>S0L2Y0</accession>
<evidence type="ECO:0000256" key="12">
    <source>
        <dbReference type="HAMAP-Rule" id="MF_00068"/>
    </source>
</evidence>
<comment type="miscellaneous">
    <text evidence="12">A lyase-type mechanism (elimination/hydration) is suggested for the cleavage of the lactyl ether bond of MurNAc 6-phosphate, with the formation of an alpha,beta-unsaturated aldehyde intermediate with (E)-stereochemistry, followed by the syn addition of water to give product.</text>
</comment>
<dbReference type="AlphaFoldDB" id="S0L2Y0"/>
<dbReference type="InterPro" id="IPR005488">
    <property type="entry name" value="Etherase_MurQ"/>
</dbReference>
<evidence type="ECO:0000256" key="7">
    <source>
        <dbReference type="ARBA" id="ARBA00061234"/>
    </source>
</evidence>
<dbReference type="Gene3D" id="3.40.50.10490">
    <property type="entry name" value="Glucose-6-phosphate isomerase like protein, domain 1"/>
    <property type="match status" value="1"/>
</dbReference>
<dbReference type="eggNOG" id="COG2103">
    <property type="taxonomic scope" value="Bacteria"/>
</dbReference>
<evidence type="ECO:0000256" key="11">
    <source>
        <dbReference type="ARBA" id="ARBA00084049"/>
    </source>
</evidence>
<dbReference type="EC" id="4.2.1.126" evidence="8 12"/>
<comment type="pathway">
    <text evidence="6">Cell wall biogenesis.</text>
</comment>
<evidence type="ECO:0000256" key="10">
    <source>
        <dbReference type="ARBA" id="ARBA00077905"/>
    </source>
</evidence>
<dbReference type="SUPFAM" id="SSF53697">
    <property type="entry name" value="SIS domain"/>
    <property type="match status" value="1"/>
</dbReference>
<evidence type="ECO:0000256" key="4">
    <source>
        <dbReference type="ARBA" id="ARBA00051747"/>
    </source>
</evidence>
<dbReference type="InterPro" id="IPR001347">
    <property type="entry name" value="SIS_dom"/>
</dbReference>
<dbReference type="InterPro" id="IPR046348">
    <property type="entry name" value="SIS_dom_sf"/>
</dbReference>
<dbReference type="PATRIC" id="fig|1140003.3.peg.1808"/>
<dbReference type="GO" id="GO:0046348">
    <property type="term" value="P:amino sugar catabolic process"/>
    <property type="evidence" value="ECO:0007669"/>
    <property type="project" value="InterPro"/>
</dbReference>
<feature type="active site" description="Proton donor" evidence="12">
    <location>
        <position position="86"/>
    </location>
</feature>
<evidence type="ECO:0000256" key="8">
    <source>
        <dbReference type="ARBA" id="ARBA00067056"/>
    </source>
</evidence>